<feature type="chain" id="PRO_5039248123" description="Lipoprotein" evidence="3">
    <location>
        <begin position="25"/>
        <end position="200"/>
    </location>
</feature>
<keyword evidence="2" id="KW-0812">Transmembrane</keyword>
<proteinExistence type="predicted"/>
<evidence type="ECO:0000313" key="5">
    <source>
        <dbReference type="Proteomes" id="UP000433181"/>
    </source>
</evidence>
<dbReference type="Proteomes" id="UP000433181">
    <property type="component" value="Unassembled WGS sequence"/>
</dbReference>
<dbReference type="EMBL" id="VUNR01000010">
    <property type="protein sequence ID" value="MSU08667.1"/>
    <property type="molecule type" value="Genomic_DNA"/>
</dbReference>
<keyword evidence="3" id="KW-0732">Signal</keyword>
<sequence>MFNVSGKTARILAAFTAASVACVAAGCSDEDELASLDYEYEDEQMVDDAGNPYTLHRNEDGTETAVYDDGREVTFRRDENNNLNFVSGTAGLLSGLAMGYFLFHGLQPSQPGYYDKNTGRYVARGNMQPLSREERDDKYRPYGAAGRAASRAVSGNNSAAKAQPNNDGVKNGTNAQNNNTSVKSGAKTGFGSAGARSAAS</sequence>
<feature type="compositionally biased region" description="Low complexity" evidence="1">
    <location>
        <begin position="189"/>
        <end position="200"/>
    </location>
</feature>
<evidence type="ECO:0000313" key="4">
    <source>
        <dbReference type="EMBL" id="MSU08667.1"/>
    </source>
</evidence>
<feature type="transmembrane region" description="Helical" evidence="2">
    <location>
        <begin position="85"/>
        <end position="103"/>
    </location>
</feature>
<reference evidence="4 5" key="1">
    <citation type="submission" date="2019-08" db="EMBL/GenBank/DDBJ databases">
        <title>In-depth cultivation of the pig gut microbiome towards novel bacterial diversity and tailored functional studies.</title>
        <authorList>
            <person name="Wylensek D."/>
            <person name="Hitch T.C.A."/>
            <person name="Clavel T."/>
        </authorList>
    </citation>
    <scope>NUCLEOTIDE SEQUENCE [LARGE SCALE GENOMIC DNA]</scope>
    <source>
        <strain evidence="4 5">WCA-693-APC-5D-A</strain>
    </source>
</reference>
<evidence type="ECO:0000256" key="2">
    <source>
        <dbReference type="SAM" id="Phobius"/>
    </source>
</evidence>
<feature type="compositionally biased region" description="Low complexity" evidence="1">
    <location>
        <begin position="143"/>
        <end position="155"/>
    </location>
</feature>
<dbReference type="RefSeq" id="WP_154406826.1">
    <property type="nucleotide sequence ID" value="NZ_VUNR01000010.1"/>
</dbReference>
<feature type="region of interest" description="Disordered" evidence="1">
    <location>
        <begin position="125"/>
        <end position="200"/>
    </location>
</feature>
<organism evidence="4 5">
    <name type="scientific">Anaerovibrio slackiae</name>
    <dbReference type="NCBI Taxonomy" id="2652309"/>
    <lineage>
        <taxon>Bacteria</taxon>
        <taxon>Bacillati</taxon>
        <taxon>Bacillota</taxon>
        <taxon>Negativicutes</taxon>
        <taxon>Selenomonadales</taxon>
        <taxon>Selenomonadaceae</taxon>
        <taxon>Anaerovibrio</taxon>
    </lineage>
</organism>
<dbReference type="PROSITE" id="PS51257">
    <property type="entry name" value="PROKAR_LIPOPROTEIN"/>
    <property type="match status" value="1"/>
</dbReference>
<keyword evidence="2" id="KW-0472">Membrane</keyword>
<evidence type="ECO:0000256" key="1">
    <source>
        <dbReference type="SAM" id="MobiDB-lite"/>
    </source>
</evidence>
<keyword evidence="2" id="KW-1133">Transmembrane helix</keyword>
<protein>
    <recommendedName>
        <fullName evidence="6">Lipoprotein</fullName>
    </recommendedName>
</protein>
<feature type="signal peptide" evidence="3">
    <location>
        <begin position="1"/>
        <end position="24"/>
    </location>
</feature>
<dbReference type="GeneID" id="96778600"/>
<keyword evidence="5" id="KW-1185">Reference proteome</keyword>
<comment type="caution">
    <text evidence="4">The sequence shown here is derived from an EMBL/GenBank/DDBJ whole genome shotgun (WGS) entry which is preliminary data.</text>
</comment>
<name>A0A6I2UD71_9FIRM</name>
<accession>A0A6I2UD71</accession>
<feature type="compositionally biased region" description="Basic and acidic residues" evidence="1">
    <location>
        <begin position="131"/>
        <end position="140"/>
    </location>
</feature>
<feature type="compositionally biased region" description="Polar residues" evidence="1">
    <location>
        <begin position="156"/>
        <end position="183"/>
    </location>
</feature>
<dbReference type="AlphaFoldDB" id="A0A6I2UD71"/>
<evidence type="ECO:0000256" key="3">
    <source>
        <dbReference type="SAM" id="SignalP"/>
    </source>
</evidence>
<gene>
    <name evidence="4" type="ORF">FYJ84_06685</name>
</gene>
<evidence type="ECO:0008006" key="6">
    <source>
        <dbReference type="Google" id="ProtNLM"/>
    </source>
</evidence>